<feature type="transmembrane region" description="Helical" evidence="18">
    <location>
        <begin position="339"/>
        <end position="363"/>
    </location>
</feature>
<dbReference type="Gene3D" id="3.40.50.1000">
    <property type="entry name" value="HAD superfamily/HAD-like"/>
    <property type="match status" value="1"/>
</dbReference>
<dbReference type="InterPro" id="IPR001757">
    <property type="entry name" value="P_typ_ATPase"/>
</dbReference>
<evidence type="ECO:0000256" key="14">
    <source>
        <dbReference type="ARBA" id="ARBA00022989"/>
    </source>
</evidence>
<sequence length="937" mass="101096">MPFRSYQPSKAGTSGLISGLSSRFSRTASMPASISWLSPPSLAADTSAEAVLMAFAGMEPDLVLDHLQTHKDGLSDEEADTRRSIKGPNILPTHAAPSWFVTLLKAIPNPFNILLIILAIINAAIPPGDWKGFTVLVVMVVISVAVRFWQEYRSSLAVFKLQASVSCNLDVRRQQSMSLSLSQKTPTPSEASNKTVAEQDLVPGDVVVLSPGSVMPADCLILEASFLRVSQSTWTGENDPVPKTPSVSGEKGATLFDLSSVAFMGTSVISGSGVALVLRTGADVLIASMAKELKKRREPNSFQLGIRHVSYMLVGFMLTMVPLVLGISGYTTKDWDAAALYSISVAVGLVPEMLPAIVNANLARGAYVLSKMKAISKRLDSVQNLGAMTILCSDKTGTLTKDEITLCQYLDCDGDSNVNVLKLATVDAAVQGSNGNNIDAAILDHRMPDGRRVNTAQYEKVAAIPFNFERRRSACVVKGVTGANLLICKGAFEEVLRVCSMVRRGSVTLPLDFQTKQTLLDRANALNKDGYRVLLVAMKQVGDVSADNEDGLNGLESSMILEGMVSFIDPPKEDAAASIAQLKSLGVEVKVLTGDALPVAVNICQRLDLIGRDEIFEDDDLQAITGPELALLENTEGFDSVVKTCKVFAKLTPNQKALVVGSLRKAGNCVGMLGDGINDCIALRKADVGISVDSGASVAKDCADLILTEKGLGIIVTSVTTGRLTHGNTIKYIKMVASSNFGNVFSMLAASAWLPFTPMLGIQILAQNLLYDISQIAIPWDRIDPEYLATPKTWKTWDLLRFVVVLGPTSSVIDILTFALGWSFYGVQTTDDPAQVKLFQTHWFLQGLLTQTLIVHLLRTAKVPFIQSRAAKSLALSTGAIMIIGFVLPWIPPIQRGLSFVQPAPTYVGFLVAELLLYCIEVQIVKMIYIKIFKTWL</sequence>
<organism evidence="20 21">
    <name type="scientific">Metarhizium rileyi (strain RCEF 4871)</name>
    <name type="common">Nomuraea rileyi</name>
    <dbReference type="NCBI Taxonomy" id="1649241"/>
    <lineage>
        <taxon>Eukaryota</taxon>
        <taxon>Fungi</taxon>
        <taxon>Dikarya</taxon>
        <taxon>Ascomycota</taxon>
        <taxon>Pezizomycotina</taxon>
        <taxon>Sordariomycetes</taxon>
        <taxon>Hypocreomycetidae</taxon>
        <taxon>Hypocreales</taxon>
        <taxon>Clavicipitaceae</taxon>
        <taxon>Metarhizium</taxon>
    </lineage>
</organism>
<accession>A0A5C6G5Z3</accession>
<dbReference type="InterPro" id="IPR036412">
    <property type="entry name" value="HAD-like_sf"/>
</dbReference>
<dbReference type="InterPro" id="IPR004014">
    <property type="entry name" value="ATPase_P-typ_cation-transptr_N"/>
</dbReference>
<dbReference type="PANTHER" id="PTHR42861">
    <property type="entry name" value="CALCIUM-TRANSPORTING ATPASE"/>
    <property type="match status" value="1"/>
</dbReference>
<feature type="transmembrane region" description="Helical" evidence="18">
    <location>
        <begin position="843"/>
        <end position="861"/>
    </location>
</feature>
<evidence type="ECO:0000256" key="11">
    <source>
        <dbReference type="ARBA" id="ARBA00022840"/>
    </source>
</evidence>
<keyword evidence="8" id="KW-0597">Phosphoprotein</keyword>
<evidence type="ECO:0000256" key="18">
    <source>
        <dbReference type="SAM" id="Phobius"/>
    </source>
</evidence>
<dbReference type="Pfam" id="PF13246">
    <property type="entry name" value="Cation_ATPase"/>
    <property type="match status" value="1"/>
</dbReference>
<dbReference type="AlphaFoldDB" id="A0A5C6G5Z3"/>
<evidence type="ECO:0000256" key="4">
    <source>
        <dbReference type="ARBA" id="ARBA00012786"/>
    </source>
</evidence>
<comment type="function">
    <text evidence="1">Mediates magnesium influx to the cytosol.</text>
</comment>
<comment type="similarity">
    <text evidence="3">Belongs to the cation transport ATPase (P-type) (TC 3.A.3) family. Type IIIB subfamily.</text>
</comment>
<dbReference type="PROSITE" id="PS00154">
    <property type="entry name" value="ATPASE_E1_E2"/>
    <property type="match status" value="1"/>
</dbReference>
<dbReference type="PRINTS" id="PR01836">
    <property type="entry name" value="MGATPASE"/>
</dbReference>
<dbReference type="InterPro" id="IPR059000">
    <property type="entry name" value="ATPase_P-type_domA"/>
</dbReference>
<comment type="subcellular location">
    <subcellularLocation>
        <location evidence="2">Cell inner membrane</location>
        <topology evidence="2">Multi-pass membrane protein</topology>
    </subcellularLocation>
</comment>
<proteinExistence type="inferred from homology"/>
<dbReference type="Pfam" id="PF00122">
    <property type="entry name" value="E1-E2_ATPase"/>
    <property type="match status" value="1"/>
</dbReference>
<evidence type="ECO:0000256" key="10">
    <source>
        <dbReference type="ARBA" id="ARBA00022741"/>
    </source>
</evidence>
<evidence type="ECO:0000313" key="21">
    <source>
        <dbReference type="Proteomes" id="UP000317257"/>
    </source>
</evidence>
<evidence type="ECO:0000256" key="13">
    <source>
        <dbReference type="ARBA" id="ARBA00022967"/>
    </source>
</evidence>
<dbReference type="EC" id="7.2.2.14" evidence="4"/>
<dbReference type="Gene3D" id="2.70.150.10">
    <property type="entry name" value="Calcium-transporting ATPase, cytoplasmic transduction domain A"/>
    <property type="match status" value="1"/>
</dbReference>
<name>A0A5C6G5Z3_METRR</name>
<dbReference type="Gene3D" id="1.20.1110.10">
    <property type="entry name" value="Calcium-transporting ATPase, transmembrane domain"/>
    <property type="match status" value="1"/>
</dbReference>
<dbReference type="InterPro" id="IPR006415">
    <property type="entry name" value="P-type_ATPase_IIIB"/>
</dbReference>
<dbReference type="InterPro" id="IPR023214">
    <property type="entry name" value="HAD_sf"/>
</dbReference>
<evidence type="ECO:0000256" key="5">
    <source>
        <dbReference type="ARBA" id="ARBA00013555"/>
    </source>
</evidence>
<dbReference type="SUPFAM" id="SSF56784">
    <property type="entry name" value="HAD-like"/>
    <property type="match status" value="1"/>
</dbReference>
<keyword evidence="13" id="KW-1278">Translocase</keyword>
<dbReference type="SUPFAM" id="SSF81653">
    <property type="entry name" value="Calcium ATPase, transduction domain A"/>
    <property type="match status" value="1"/>
</dbReference>
<dbReference type="SFLD" id="SFLDF00027">
    <property type="entry name" value="p-type_atpase"/>
    <property type="match status" value="1"/>
</dbReference>
<evidence type="ECO:0000256" key="17">
    <source>
        <dbReference type="ARBA" id="ARBA00047295"/>
    </source>
</evidence>
<comment type="catalytic activity">
    <reaction evidence="17">
        <text>Mg(2+)(out) + ATP + H2O = Mg(2+)(in) + ADP + phosphate + H(+)</text>
        <dbReference type="Rhea" id="RHEA:10260"/>
        <dbReference type="ChEBI" id="CHEBI:15377"/>
        <dbReference type="ChEBI" id="CHEBI:15378"/>
        <dbReference type="ChEBI" id="CHEBI:18420"/>
        <dbReference type="ChEBI" id="CHEBI:30616"/>
        <dbReference type="ChEBI" id="CHEBI:43474"/>
        <dbReference type="ChEBI" id="CHEBI:456216"/>
        <dbReference type="EC" id="7.2.2.14"/>
    </reaction>
</comment>
<keyword evidence="6" id="KW-1003">Cell membrane</keyword>
<feature type="domain" description="Cation-transporting P-type ATPase N-terminal" evidence="19">
    <location>
        <begin position="54"/>
        <end position="129"/>
    </location>
</feature>
<dbReference type="SFLD" id="SFLDS00003">
    <property type="entry name" value="Haloacid_Dehalogenase"/>
    <property type="match status" value="1"/>
</dbReference>
<evidence type="ECO:0000256" key="2">
    <source>
        <dbReference type="ARBA" id="ARBA00004429"/>
    </source>
</evidence>
<dbReference type="InterPro" id="IPR018303">
    <property type="entry name" value="ATPase_P-typ_P_site"/>
</dbReference>
<evidence type="ECO:0000259" key="19">
    <source>
        <dbReference type="SMART" id="SM00831"/>
    </source>
</evidence>
<dbReference type="InterPro" id="IPR006068">
    <property type="entry name" value="ATPase_P-typ_cation-transptr_C"/>
</dbReference>
<dbReference type="NCBIfam" id="TIGR01524">
    <property type="entry name" value="ATPase-IIIB_Mg"/>
    <property type="match status" value="1"/>
</dbReference>
<evidence type="ECO:0000256" key="7">
    <source>
        <dbReference type="ARBA" id="ARBA00022519"/>
    </source>
</evidence>
<evidence type="ECO:0000256" key="16">
    <source>
        <dbReference type="ARBA" id="ARBA00029806"/>
    </source>
</evidence>
<dbReference type="Pfam" id="PF00689">
    <property type="entry name" value="Cation_ATPase_C"/>
    <property type="match status" value="1"/>
</dbReference>
<dbReference type="SMART" id="SM00831">
    <property type="entry name" value="Cation_ATPase_N"/>
    <property type="match status" value="1"/>
</dbReference>
<evidence type="ECO:0000256" key="8">
    <source>
        <dbReference type="ARBA" id="ARBA00022553"/>
    </source>
</evidence>
<protein>
    <recommendedName>
        <fullName evidence="5">Magnesium-transporting ATPase, P-type 1</fullName>
        <ecNumber evidence="4">7.2.2.14</ecNumber>
    </recommendedName>
    <alternativeName>
        <fullName evidence="16">Mg(2+) transport ATPase, P-type 1</fullName>
    </alternativeName>
</protein>
<feature type="transmembrane region" description="Helical" evidence="18">
    <location>
        <begin position="107"/>
        <end position="125"/>
    </location>
</feature>
<dbReference type="GO" id="GO:0005886">
    <property type="term" value="C:plasma membrane"/>
    <property type="evidence" value="ECO:0007669"/>
    <property type="project" value="UniProtKB-SubCell"/>
</dbReference>
<feature type="transmembrane region" description="Helical" evidence="18">
    <location>
        <begin position="132"/>
        <end position="150"/>
    </location>
</feature>
<keyword evidence="9 18" id="KW-0812">Transmembrane</keyword>
<dbReference type="InterPro" id="IPR023298">
    <property type="entry name" value="ATPase_P-typ_TM_dom_sf"/>
</dbReference>
<dbReference type="EMBL" id="SBHS01000022">
    <property type="protein sequence ID" value="TWU72954.1"/>
    <property type="molecule type" value="Genomic_DNA"/>
</dbReference>
<keyword evidence="14 18" id="KW-1133">Transmembrane helix</keyword>
<evidence type="ECO:0000313" key="20">
    <source>
        <dbReference type="EMBL" id="TWU72954.1"/>
    </source>
</evidence>
<evidence type="ECO:0000256" key="12">
    <source>
        <dbReference type="ARBA" id="ARBA00022842"/>
    </source>
</evidence>
<dbReference type="SFLD" id="SFLDG00002">
    <property type="entry name" value="C1.7:_P-type_atpase_like"/>
    <property type="match status" value="1"/>
</dbReference>
<dbReference type="Pfam" id="PF00690">
    <property type="entry name" value="Cation_ATPase_N"/>
    <property type="match status" value="1"/>
</dbReference>
<evidence type="ECO:0000256" key="1">
    <source>
        <dbReference type="ARBA" id="ARBA00003954"/>
    </source>
</evidence>
<dbReference type="Gene3D" id="3.40.1110.10">
    <property type="entry name" value="Calcium-transporting ATPase, cytoplasmic domain N"/>
    <property type="match status" value="1"/>
</dbReference>
<keyword evidence="7" id="KW-0997">Cell inner membrane</keyword>
<keyword evidence="10" id="KW-0547">Nucleotide-binding</keyword>
<keyword evidence="15 18" id="KW-0472">Membrane</keyword>
<feature type="transmembrane region" description="Helical" evidence="18">
    <location>
        <begin position="904"/>
        <end position="925"/>
    </location>
</feature>
<dbReference type="NCBIfam" id="TIGR01494">
    <property type="entry name" value="ATPase_P-type"/>
    <property type="match status" value="2"/>
</dbReference>
<evidence type="ECO:0000256" key="6">
    <source>
        <dbReference type="ARBA" id="ARBA00022475"/>
    </source>
</evidence>
<evidence type="ECO:0000256" key="9">
    <source>
        <dbReference type="ARBA" id="ARBA00022692"/>
    </source>
</evidence>
<dbReference type="InterPro" id="IPR044492">
    <property type="entry name" value="P_typ_ATPase_HD_dom"/>
</dbReference>
<evidence type="ECO:0000256" key="3">
    <source>
        <dbReference type="ARBA" id="ARBA00008746"/>
    </source>
</evidence>
<dbReference type="SUPFAM" id="SSF81665">
    <property type="entry name" value="Calcium ATPase, transmembrane domain M"/>
    <property type="match status" value="1"/>
</dbReference>
<dbReference type="Proteomes" id="UP000317257">
    <property type="component" value="Unassembled WGS sequence"/>
</dbReference>
<reference evidence="21" key="1">
    <citation type="submission" date="2018-12" db="EMBL/GenBank/DDBJ databases">
        <title>The complete genome of Metarhizium rileyi, a key fungal pathogen of Lepidoptera.</title>
        <authorList>
            <person name="Binneck E."/>
            <person name="Lastra C.C.L."/>
            <person name="Sosa-Gomez D.R."/>
        </authorList>
    </citation>
    <scope>NUCLEOTIDE SEQUENCE [LARGE SCALE GENOMIC DNA]</scope>
    <source>
        <strain evidence="21">Cep018-CH2</strain>
    </source>
</reference>
<feature type="transmembrane region" description="Helical" evidence="18">
    <location>
        <begin position="873"/>
        <end position="892"/>
    </location>
</feature>
<feature type="transmembrane region" description="Helical" evidence="18">
    <location>
        <begin position="799"/>
        <end position="823"/>
    </location>
</feature>
<dbReference type="GO" id="GO:0005524">
    <property type="term" value="F:ATP binding"/>
    <property type="evidence" value="ECO:0007669"/>
    <property type="project" value="UniProtKB-KW"/>
</dbReference>
<feature type="transmembrane region" description="Helical" evidence="18">
    <location>
        <begin position="308"/>
        <end position="327"/>
    </location>
</feature>
<dbReference type="InterPro" id="IPR008250">
    <property type="entry name" value="ATPase_P-typ_transduc_dom_A_sf"/>
</dbReference>
<dbReference type="InterPro" id="IPR023299">
    <property type="entry name" value="ATPase_P-typ_cyto_dom_N"/>
</dbReference>
<evidence type="ECO:0000256" key="15">
    <source>
        <dbReference type="ARBA" id="ARBA00023136"/>
    </source>
</evidence>
<gene>
    <name evidence="20" type="ORF">ED733_003171</name>
</gene>
<dbReference type="GO" id="GO:0015444">
    <property type="term" value="F:P-type magnesium transporter activity"/>
    <property type="evidence" value="ECO:0007669"/>
    <property type="project" value="UniProtKB-EC"/>
</dbReference>
<comment type="caution">
    <text evidence="20">The sequence shown here is derived from an EMBL/GenBank/DDBJ whole genome shotgun (WGS) entry which is preliminary data.</text>
</comment>
<dbReference type="GO" id="GO:0016887">
    <property type="term" value="F:ATP hydrolysis activity"/>
    <property type="evidence" value="ECO:0007669"/>
    <property type="project" value="InterPro"/>
</dbReference>
<keyword evidence="12" id="KW-0460">Magnesium</keyword>
<keyword evidence="11" id="KW-0067">ATP-binding</keyword>